<dbReference type="PIRSF" id="PIRSF037112">
    <property type="entry name" value="Antirestriction_ArdC"/>
    <property type="match status" value="1"/>
</dbReference>
<dbReference type="Proteomes" id="UP000556026">
    <property type="component" value="Unassembled WGS sequence"/>
</dbReference>
<name>A0A6V8MGV8_9BACT</name>
<protein>
    <recommendedName>
        <fullName evidence="5">Antirestriction protein</fullName>
    </recommendedName>
</protein>
<dbReference type="InterPro" id="IPR041459">
    <property type="entry name" value="MPTase-PolyVal"/>
</dbReference>
<evidence type="ECO:0008006" key="5">
    <source>
        <dbReference type="Google" id="ProtNLM"/>
    </source>
</evidence>
<keyword evidence="4" id="KW-1185">Reference proteome</keyword>
<evidence type="ECO:0000259" key="2">
    <source>
        <dbReference type="Pfam" id="PF18818"/>
    </source>
</evidence>
<dbReference type="InterPro" id="IPR013610">
    <property type="entry name" value="ArdC_N"/>
</dbReference>
<dbReference type="RefSeq" id="WP_183354049.1">
    <property type="nucleotide sequence ID" value="NZ_BLXX01000003.1"/>
</dbReference>
<dbReference type="InterPro" id="IPR017113">
    <property type="entry name" value="Antirestriction_ArdC"/>
</dbReference>
<dbReference type="Pfam" id="PF18818">
    <property type="entry name" value="MPTase-PolyVal"/>
    <property type="match status" value="1"/>
</dbReference>
<gene>
    <name evidence="3" type="ORF">GMST_15430</name>
</gene>
<feature type="domain" description="Polyvalent protein metallopeptidase" evidence="2">
    <location>
        <begin position="143"/>
        <end position="273"/>
    </location>
</feature>
<accession>A0A6V8MGV8</accession>
<evidence type="ECO:0000259" key="1">
    <source>
        <dbReference type="Pfam" id="PF08401"/>
    </source>
</evidence>
<evidence type="ECO:0000313" key="3">
    <source>
        <dbReference type="EMBL" id="GFO59218.1"/>
    </source>
</evidence>
<reference evidence="4" key="1">
    <citation type="submission" date="2020-06" db="EMBL/GenBank/DDBJ databases">
        <title>Draft genomic sequence of Geomonas sp. Red330.</title>
        <authorList>
            <person name="Itoh H."/>
            <person name="Zhenxing X."/>
            <person name="Ushijima N."/>
            <person name="Masuda Y."/>
            <person name="Shiratori Y."/>
            <person name="Senoo K."/>
        </authorList>
    </citation>
    <scope>NUCLEOTIDE SEQUENCE [LARGE SCALE GENOMIC DNA]</scope>
    <source>
        <strain evidence="4">Red330</strain>
    </source>
</reference>
<dbReference type="EMBL" id="BLXX01000003">
    <property type="protein sequence ID" value="GFO59218.1"/>
    <property type="molecule type" value="Genomic_DNA"/>
</dbReference>
<dbReference type="AlphaFoldDB" id="A0A6V8MGV8"/>
<proteinExistence type="predicted"/>
<evidence type="ECO:0000313" key="4">
    <source>
        <dbReference type="Proteomes" id="UP000556026"/>
    </source>
</evidence>
<feature type="domain" description="N-terminal" evidence="1">
    <location>
        <begin position="4"/>
        <end position="118"/>
    </location>
</feature>
<organism evidence="3 4">
    <name type="scientific">Geomonas silvestris</name>
    <dbReference type="NCBI Taxonomy" id="2740184"/>
    <lineage>
        <taxon>Bacteria</taxon>
        <taxon>Pseudomonadati</taxon>
        <taxon>Thermodesulfobacteriota</taxon>
        <taxon>Desulfuromonadia</taxon>
        <taxon>Geobacterales</taxon>
        <taxon>Geobacteraceae</taxon>
        <taxon>Geomonas</taxon>
    </lineage>
</organism>
<dbReference type="Pfam" id="PF08401">
    <property type="entry name" value="ArdcN"/>
    <property type="match status" value="1"/>
</dbReference>
<comment type="caution">
    <text evidence="3">The sequence shown here is derived from an EMBL/GenBank/DDBJ whole genome shotgun (WGS) entry which is preliminary data.</text>
</comment>
<dbReference type="GO" id="GO:0003697">
    <property type="term" value="F:single-stranded DNA binding"/>
    <property type="evidence" value="ECO:0007669"/>
    <property type="project" value="InterPro"/>
</dbReference>
<sequence>MAVNVYDVINSRIMELLESNVVPWRKTWSVGGGNAPANYVSKKEYRGINVFMLACMPYSSPYWVTFKQCHDKGGRIRKGEKSTPVIFWKWLDKKDAEPIDGEVAINGKIPVLRYYSVFNLLQTEGIEPPPAIETINTFTPIERADQIIAGMPLRPDIHYGGNQPAYHPFLDYVKIPKAEAFESPEEYYSTLFHELGHSTGHARRIGRKGILEPSYFGSHNYSQEELCSEFCSAFLCGHAGIEQMTLENSASYIRGWLKAIKGNQKLLVMAASQGQKASDYILCRQGGEDDSTDDTAA</sequence>